<dbReference type="InterPro" id="IPR025688">
    <property type="entry name" value="PGDYG_prot"/>
</dbReference>
<evidence type="ECO:0000313" key="3">
    <source>
        <dbReference type="Proteomes" id="UP001473424"/>
    </source>
</evidence>
<gene>
    <name evidence="2" type="ORF">SAP269_18670</name>
</gene>
<organism evidence="2 3">
    <name type="scientific">Spiroplasma ixodetis</name>
    <dbReference type="NCBI Taxonomy" id="2141"/>
    <lineage>
        <taxon>Bacteria</taxon>
        <taxon>Bacillati</taxon>
        <taxon>Mycoplasmatota</taxon>
        <taxon>Mollicutes</taxon>
        <taxon>Entomoplasmatales</taxon>
        <taxon>Spiroplasmataceae</taxon>
        <taxon>Spiroplasma</taxon>
    </lineage>
</organism>
<dbReference type="EMBL" id="AP028955">
    <property type="protein sequence ID" value="BET39278.1"/>
    <property type="molecule type" value="Genomic_DNA"/>
</dbReference>
<reference evidence="3" key="1">
    <citation type="journal article" date="2024" name="FEMS Microbiol. Lett.">
        <title>Genomic insights into Spiroplasma endosymbionts that induce male-killing and protective phenotypes in the pea aphid.</title>
        <authorList>
            <person name="Arai H."/>
            <person name="Legeai F."/>
            <person name="Kageyama D."/>
            <person name="Sugio A."/>
            <person name="Simon J.C."/>
        </authorList>
    </citation>
    <scope>NUCLEOTIDE SEQUENCE [LARGE SCALE GENOMIC DNA]</scope>
    <source>
        <strain evidence="3">sAp269</strain>
    </source>
</reference>
<proteinExistence type="predicted"/>
<name>A0ABM8JPK9_9MOLU</name>
<sequence length="198" mass="23196">MLFKENTENSNVTFCIKNPTVKYEFQLHQDNNQLEIEKLEKVTVTCHRGDYIITGVIGEHWVVNQKKFKNTYIPVINNISKGEAWANPDSKIKIVNLNKDNKSRELSLPWGPNGTKKEVKYTKEDVLIWDKDGYWYPYKKSVFENTYLISQSKTELEEQFQNLLKLTNNNDNLETQDVISNSETRFNVNEINKAFIPL</sequence>
<keyword evidence="1" id="KW-0175">Coiled coil</keyword>
<evidence type="ECO:0000256" key="1">
    <source>
        <dbReference type="SAM" id="Coils"/>
    </source>
</evidence>
<feature type="coiled-coil region" evidence="1">
    <location>
        <begin position="149"/>
        <end position="176"/>
    </location>
</feature>
<dbReference type="Proteomes" id="UP001473424">
    <property type="component" value="Chromosome"/>
</dbReference>
<accession>A0ABM8JPK9</accession>
<evidence type="ECO:0000313" key="2">
    <source>
        <dbReference type="EMBL" id="BET39278.1"/>
    </source>
</evidence>
<keyword evidence="3" id="KW-1185">Reference proteome</keyword>
<dbReference type="Pfam" id="PF14083">
    <property type="entry name" value="PGDYG"/>
    <property type="match status" value="1"/>
</dbReference>
<protein>
    <submittedName>
        <fullName evidence="2">Uncharacterized protein</fullName>
    </submittedName>
</protein>